<feature type="compositionally biased region" description="Acidic residues" evidence="1">
    <location>
        <begin position="188"/>
        <end position="197"/>
    </location>
</feature>
<protein>
    <submittedName>
        <fullName evidence="2">Uncharacterized protein</fullName>
    </submittedName>
</protein>
<sequence>MKIGQPWVIRGLPVPLSQQPRSQGVTPALCGGSARAILGKCRDASSHLVSQLLESSFISHRPMTTTNATDGIKGSRNSQGRPEKLEIHQHDVATTHSCGLGQHRTRLDSVGQLRALQEELSRCRTFPSYAWRVHPMQDNLSQWITCPTDPRGAHPPQDELRQCKMTSLSPLRSPSESVYVTQHRDECELMTDDNNADDNDRQRDLQ</sequence>
<evidence type="ECO:0000313" key="3">
    <source>
        <dbReference type="Proteomes" id="UP000807469"/>
    </source>
</evidence>
<dbReference type="Proteomes" id="UP000807469">
    <property type="component" value="Unassembled WGS sequence"/>
</dbReference>
<feature type="region of interest" description="Disordered" evidence="1">
    <location>
        <begin position="167"/>
        <end position="206"/>
    </location>
</feature>
<feature type="compositionally biased region" description="Polar residues" evidence="1">
    <location>
        <begin position="167"/>
        <end position="180"/>
    </location>
</feature>
<keyword evidence="3" id="KW-1185">Reference proteome</keyword>
<organism evidence="2 3">
    <name type="scientific">Pholiota conissans</name>
    <dbReference type="NCBI Taxonomy" id="109636"/>
    <lineage>
        <taxon>Eukaryota</taxon>
        <taxon>Fungi</taxon>
        <taxon>Dikarya</taxon>
        <taxon>Basidiomycota</taxon>
        <taxon>Agaricomycotina</taxon>
        <taxon>Agaricomycetes</taxon>
        <taxon>Agaricomycetidae</taxon>
        <taxon>Agaricales</taxon>
        <taxon>Agaricineae</taxon>
        <taxon>Strophariaceae</taxon>
        <taxon>Pholiota</taxon>
    </lineage>
</organism>
<dbReference type="EMBL" id="MU155393">
    <property type="protein sequence ID" value="KAF9474166.1"/>
    <property type="molecule type" value="Genomic_DNA"/>
</dbReference>
<proteinExistence type="predicted"/>
<evidence type="ECO:0000256" key="1">
    <source>
        <dbReference type="SAM" id="MobiDB-lite"/>
    </source>
</evidence>
<name>A0A9P5YUJ4_9AGAR</name>
<comment type="caution">
    <text evidence="2">The sequence shown here is derived from an EMBL/GenBank/DDBJ whole genome shotgun (WGS) entry which is preliminary data.</text>
</comment>
<gene>
    <name evidence="2" type="ORF">BDN70DRAFT_899188</name>
</gene>
<accession>A0A9P5YUJ4</accession>
<evidence type="ECO:0000313" key="2">
    <source>
        <dbReference type="EMBL" id="KAF9474166.1"/>
    </source>
</evidence>
<dbReference type="AlphaFoldDB" id="A0A9P5YUJ4"/>
<reference evidence="2" key="1">
    <citation type="submission" date="2020-11" db="EMBL/GenBank/DDBJ databases">
        <authorList>
            <consortium name="DOE Joint Genome Institute"/>
            <person name="Ahrendt S."/>
            <person name="Riley R."/>
            <person name="Andreopoulos W."/>
            <person name="Labutti K."/>
            <person name="Pangilinan J."/>
            <person name="Ruiz-Duenas F.J."/>
            <person name="Barrasa J.M."/>
            <person name="Sanchez-Garcia M."/>
            <person name="Camarero S."/>
            <person name="Miyauchi S."/>
            <person name="Serrano A."/>
            <person name="Linde D."/>
            <person name="Babiker R."/>
            <person name="Drula E."/>
            <person name="Ayuso-Fernandez I."/>
            <person name="Pacheco R."/>
            <person name="Padilla G."/>
            <person name="Ferreira P."/>
            <person name="Barriuso J."/>
            <person name="Kellner H."/>
            <person name="Castanera R."/>
            <person name="Alfaro M."/>
            <person name="Ramirez L."/>
            <person name="Pisabarro A.G."/>
            <person name="Kuo A."/>
            <person name="Tritt A."/>
            <person name="Lipzen A."/>
            <person name="He G."/>
            <person name="Yan M."/>
            <person name="Ng V."/>
            <person name="Cullen D."/>
            <person name="Martin F."/>
            <person name="Rosso M.-N."/>
            <person name="Henrissat B."/>
            <person name="Hibbett D."/>
            <person name="Martinez A.T."/>
            <person name="Grigoriev I.V."/>
        </authorList>
    </citation>
    <scope>NUCLEOTIDE SEQUENCE</scope>
    <source>
        <strain evidence="2">CIRM-BRFM 674</strain>
    </source>
</reference>